<dbReference type="AlphaFoldDB" id="A0A3L7Z7D6"/>
<evidence type="ECO:0000256" key="1">
    <source>
        <dbReference type="SAM" id="Phobius"/>
    </source>
</evidence>
<dbReference type="Pfam" id="PF16344">
    <property type="entry name" value="FecR_C"/>
    <property type="match status" value="1"/>
</dbReference>
<reference evidence="4 5" key="1">
    <citation type="submission" date="2018-09" db="EMBL/GenBank/DDBJ databases">
        <title>Murine metabolic-syndrome-specific gut microbial biobank.</title>
        <authorList>
            <person name="Liu C."/>
        </authorList>
    </citation>
    <scope>NUCLEOTIDE SEQUENCE [LARGE SCALE GENOMIC DNA]</scope>
    <source>
        <strain evidence="4 5">0.1X-D8-26</strain>
    </source>
</reference>
<dbReference type="InterPro" id="IPR012373">
    <property type="entry name" value="Ferrdict_sens_TM"/>
</dbReference>
<dbReference type="InterPro" id="IPR006860">
    <property type="entry name" value="FecR"/>
</dbReference>
<dbReference type="STRING" id="1235814.GCA_000613385_02645"/>
<feature type="domain" description="Protein FecR C-terminal" evidence="3">
    <location>
        <begin position="308"/>
        <end position="373"/>
    </location>
</feature>
<gene>
    <name evidence="4" type="ORF">D7Y07_13445</name>
</gene>
<dbReference type="EMBL" id="RAZM01000047">
    <property type="protein sequence ID" value="RLT79479.1"/>
    <property type="molecule type" value="Genomic_DNA"/>
</dbReference>
<feature type="domain" description="FecR protein" evidence="2">
    <location>
        <begin position="171"/>
        <end position="264"/>
    </location>
</feature>
<comment type="caution">
    <text evidence="4">The sequence shown here is derived from an EMBL/GenBank/DDBJ whole genome shotgun (WGS) entry which is preliminary data.</text>
</comment>
<name>A0A3L7Z7D6_9BACE</name>
<dbReference type="Gene3D" id="3.55.50.30">
    <property type="match status" value="1"/>
</dbReference>
<organism evidence="4 5">
    <name type="scientific">Bacteroides acidifaciens</name>
    <dbReference type="NCBI Taxonomy" id="85831"/>
    <lineage>
        <taxon>Bacteria</taxon>
        <taxon>Pseudomonadati</taxon>
        <taxon>Bacteroidota</taxon>
        <taxon>Bacteroidia</taxon>
        <taxon>Bacteroidales</taxon>
        <taxon>Bacteroidaceae</taxon>
        <taxon>Bacteroides</taxon>
    </lineage>
</organism>
<dbReference type="GO" id="GO:0016989">
    <property type="term" value="F:sigma factor antagonist activity"/>
    <property type="evidence" value="ECO:0007669"/>
    <property type="project" value="TreeGrafter"/>
</dbReference>
<evidence type="ECO:0000313" key="4">
    <source>
        <dbReference type="EMBL" id="RLT79479.1"/>
    </source>
</evidence>
<dbReference type="Gene3D" id="2.60.120.1440">
    <property type="match status" value="1"/>
</dbReference>
<evidence type="ECO:0000259" key="2">
    <source>
        <dbReference type="Pfam" id="PF04773"/>
    </source>
</evidence>
<dbReference type="PANTHER" id="PTHR30273">
    <property type="entry name" value="PERIPLASMIC SIGNAL SENSOR AND SIGMA FACTOR ACTIVATOR FECR-RELATED"/>
    <property type="match status" value="1"/>
</dbReference>
<keyword evidence="1" id="KW-1133">Transmembrane helix</keyword>
<feature type="transmembrane region" description="Helical" evidence="1">
    <location>
        <begin position="80"/>
        <end position="103"/>
    </location>
</feature>
<accession>A0A3L7Z7D6</accession>
<evidence type="ECO:0000259" key="3">
    <source>
        <dbReference type="Pfam" id="PF16344"/>
    </source>
</evidence>
<protein>
    <submittedName>
        <fullName evidence="4">FecR family protein</fullName>
    </submittedName>
</protein>
<dbReference type="RefSeq" id="WP_121766022.1">
    <property type="nucleotide sequence ID" value="NZ_CANSXW010000014.1"/>
</dbReference>
<dbReference type="PIRSF" id="PIRSF018266">
    <property type="entry name" value="FecR"/>
    <property type="match status" value="1"/>
</dbReference>
<dbReference type="Proteomes" id="UP000267159">
    <property type="component" value="Unassembled WGS sequence"/>
</dbReference>
<evidence type="ECO:0000313" key="5">
    <source>
        <dbReference type="Proteomes" id="UP000267159"/>
    </source>
</evidence>
<keyword evidence="1" id="KW-0812">Transmembrane</keyword>
<dbReference type="Pfam" id="PF04773">
    <property type="entry name" value="FecR"/>
    <property type="match status" value="1"/>
</dbReference>
<keyword evidence="1" id="KW-0472">Membrane</keyword>
<sequence length="381" mass="43554">MDINKYKESIQIAEEISKEICTGKDSTSRLVKEWKKNSAGLYKELQQQQRLAEEMKFRDSIELEGPLRNIHQRISPSRKLFIRTSGIAASLILAVVLTSLWLWQKEEREAVRWASTVPGKEPSSIITCDNRTVTLKESRLSVVDNQLISSTSDGKKDITITVEQDLQLNRLVVPTGAEQVLTLEDGSIVQINAASELLFPTHFTKQARQIQLAGEAYLKVKADKDNPFIVHLGTLDVQVTGTAFNVKAYEEENEISIALVEGIISVYKEKQLLAELLPGQLFTFRKDKQEYTVTDTDLSTVTDWTEDQFIFYNETIENIMHKISRWYNVNISVDEKIKNVRYTGILSRKQPLVKILDALRMTDELEFDIQADKKIDVERKN</sequence>
<dbReference type="PANTHER" id="PTHR30273:SF2">
    <property type="entry name" value="PROTEIN FECR"/>
    <property type="match status" value="1"/>
</dbReference>
<proteinExistence type="predicted"/>
<dbReference type="InterPro" id="IPR032508">
    <property type="entry name" value="FecR_C"/>
</dbReference>